<protein>
    <submittedName>
        <fullName evidence="1">Uncharacterized protein</fullName>
    </submittedName>
</protein>
<dbReference type="Proteomes" id="UP000242474">
    <property type="component" value="Unassembled WGS sequence"/>
</dbReference>
<name>A0A2G5B8Q6_COERN</name>
<reference evidence="1 2" key="1">
    <citation type="journal article" date="2015" name="Genome Biol. Evol.">
        <title>Phylogenomic analyses indicate that early fungi evolved digesting cell walls of algal ancestors of land plants.</title>
        <authorList>
            <person name="Chang Y."/>
            <person name="Wang S."/>
            <person name="Sekimoto S."/>
            <person name="Aerts A.L."/>
            <person name="Choi C."/>
            <person name="Clum A."/>
            <person name="LaButti K.M."/>
            <person name="Lindquist E.A."/>
            <person name="Yee Ngan C."/>
            <person name="Ohm R.A."/>
            <person name="Salamov A.A."/>
            <person name="Grigoriev I.V."/>
            <person name="Spatafora J.W."/>
            <person name="Berbee M.L."/>
        </authorList>
    </citation>
    <scope>NUCLEOTIDE SEQUENCE [LARGE SCALE GENOMIC DNA]</scope>
    <source>
        <strain evidence="1 2">NRRL 1564</strain>
    </source>
</reference>
<keyword evidence="2" id="KW-1185">Reference proteome</keyword>
<dbReference type="AlphaFoldDB" id="A0A2G5B8Q6"/>
<gene>
    <name evidence="1" type="ORF">COEREDRAFT_87999</name>
</gene>
<organism evidence="1 2">
    <name type="scientific">Coemansia reversa (strain ATCC 12441 / NRRL 1564)</name>
    <dbReference type="NCBI Taxonomy" id="763665"/>
    <lineage>
        <taxon>Eukaryota</taxon>
        <taxon>Fungi</taxon>
        <taxon>Fungi incertae sedis</taxon>
        <taxon>Zoopagomycota</taxon>
        <taxon>Kickxellomycotina</taxon>
        <taxon>Kickxellomycetes</taxon>
        <taxon>Kickxellales</taxon>
        <taxon>Kickxellaceae</taxon>
        <taxon>Coemansia</taxon>
    </lineage>
</organism>
<evidence type="ECO:0000313" key="2">
    <source>
        <dbReference type="Proteomes" id="UP000242474"/>
    </source>
</evidence>
<proteinExistence type="predicted"/>
<sequence length="223" mass="25522">MESSKEVISILIAVVRRARIYEFDDRPDYNKLYQKYYEGPSKNFLEKLDKKLQKNLTDEKVDELYSLAEDVKINSGKYSIDSILKSKLIRRIFKFDQEDRDELENLLHGDTEITGEYVCNIQDSANKSKPEEKVEGSIVFKYSATAAEIKKLVAKEINTSFPENIFSTGNLVVETIGEEKKSPSPKEKACTETDLRNGKVNLVLNFATNQQEGDCIIVDCDRQ</sequence>
<accession>A0A2G5B8Q6</accession>
<dbReference type="EMBL" id="KZ303508">
    <property type="protein sequence ID" value="PIA15384.1"/>
    <property type="molecule type" value="Genomic_DNA"/>
</dbReference>
<evidence type="ECO:0000313" key="1">
    <source>
        <dbReference type="EMBL" id="PIA15384.1"/>
    </source>
</evidence>